<dbReference type="STRING" id="3088.A0A383WPQ7"/>
<dbReference type="Gene3D" id="3.30.43.10">
    <property type="entry name" value="Uridine Diphospho-n-acetylenolpyruvylglucosamine Reductase, domain 2"/>
    <property type="match status" value="1"/>
</dbReference>
<keyword evidence="5" id="KW-0560">Oxidoreductase</keyword>
<protein>
    <recommendedName>
        <fullName evidence="6">FAD-binding PCMH-type domain-containing protein</fullName>
    </recommendedName>
</protein>
<dbReference type="AlphaFoldDB" id="A0A383WPQ7"/>
<dbReference type="Pfam" id="PF08031">
    <property type="entry name" value="BBE"/>
    <property type="match status" value="1"/>
</dbReference>
<name>A0A383WPQ7_TETOB</name>
<dbReference type="Gene3D" id="3.30.465.10">
    <property type="match status" value="1"/>
</dbReference>
<dbReference type="InterPro" id="IPR050416">
    <property type="entry name" value="FAD-linked_Oxidoreductase"/>
</dbReference>
<gene>
    <name evidence="7" type="ORF">BQ4739_LOCUS12818</name>
    <name evidence="8" type="ORF">BQ4739_LOCUS19725</name>
</gene>
<dbReference type="GO" id="GO:0016491">
    <property type="term" value="F:oxidoreductase activity"/>
    <property type="evidence" value="ECO:0007669"/>
    <property type="project" value="UniProtKB-KW"/>
</dbReference>
<evidence type="ECO:0000256" key="5">
    <source>
        <dbReference type="ARBA" id="ARBA00023002"/>
    </source>
</evidence>
<dbReference type="InterPro" id="IPR012951">
    <property type="entry name" value="BBE"/>
</dbReference>
<comment type="cofactor">
    <cofactor evidence="1">
        <name>FAD</name>
        <dbReference type="ChEBI" id="CHEBI:57692"/>
    </cofactor>
</comment>
<dbReference type="InterPro" id="IPR016167">
    <property type="entry name" value="FAD-bd_PCMH_sub1"/>
</dbReference>
<dbReference type="InterPro" id="IPR016169">
    <property type="entry name" value="FAD-bd_PCMH_sub2"/>
</dbReference>
<feature type="domain" description="FAD-binding PCMH-type" evidence="6">
    <location>
        <begin position="136"/>
        <end position="313"/>
    </location>
</feature>
<dbReference type="PANTHER" id="PTHR42973:SF39">
    <property type="entry name" value="FAD-BINDING PCMH-TYPE DOMAIN-CONTAINING PROTEIN"/>
    <property type="match status" value="1"/>
</dbReference>
<dbReference type="Proteomes" id="UP000256970">
    <property type="component" value="Unassembled WGS sequence"/>
</dbReference>
<keyword evidence="9" id="KW-1185">Reference proteome</keyword>
<dbReference type="InterPro" id="IPR006094">
    <property type="entry name" value="Oxid_FAD_bind_N"/>
</dbReference>
<comment type="similarity">
    <text evidence="2">Belongs to the oxygen-dependent FAD-linked oxidoreductase family.</text>
</comment>
<dbReference type="PROSITE" id="PS51387">
    <property type="entry name" value="FAD_PCMH"/>
    <property type="match status" value="1"/>
</dbReference>
<organism evidence="8 9">
    <name type="scientific">Tetradesmus obliquus</name>
    <name type="common">Green alga</name>
    <name type="synonym">Acutodesmus obliquus</name>
    <dbReference type="NCBI Taxonomy" id="3088"/>
    <lineage>
        <taxon>Eukaryota</taxon>
        <taxon>Viridiplantae</taxon>
        <taxon>Chlorophyta</taxon>
        <taxon>core chlorophytes</taxon>
        <taxon>Chlorophyceae</taxon>
        <taxon>CS clade</taxon>
        <taxon>Sphaeropleales</taxon>
        <taxon>Scenedesmaceae</taxon>
        <taxon>Tetradesmus</taxon>
    </lineage>
</organism>
<accession>A0A383WPQ7</accession>
<keyword evidence="3" id="KW-0285">Flavoprotein</keyword>
<evidence type="ECO:0000256" key="2">
    <source>
        <dbReference type="ARBA" id="ARBA00005466"/>
    </source>
</evidence>
<keyword evidence="4" id="KW-0274">FAD</keyword>
<sequence length="592" mass="63460">MGKKGRRLLSAIRLQVALQVQQELAVTSKAVSSSHSSMQLWLGCRTFPVLLLLAAMLLLQVPDVSASLTATTAPDPARSASQKIQEAIQGQREAEDAANRAASFAACLRNIKGFPEVRLPGTPSYRDYANGLRIIRWHSPAAVVYPKSVRQVQAAVLCAVKFKVQPIPRCGGNSFESLSSGDGALVIDLSEMGAVAVDVPAMTATVQFGARMGNVYSAIHTAGVAAGKNLTSLGGVWPQVGIGGLTAAGGYGSLSRKYGVLADHILSARVVDAKGRVLLASPQSNPDLFFSIRGGGGGTYGIVVEAVVKVIEVPVVTVAHIGYRGLDHAVELMDRFQRWAPSAPAELTFTYNLVRAGSDIKLYYLGRAAALQQLMQQHSGLLAYPGAVYRAVECDVLGSRGWLAGSGWAPLACRSDNVEVPQRVTPGGVLMKDREASKYRSAIFTKPIPHEGLQEIIGLLRSPEKVWKLFQWKAYGGAFDSVPSNFNAFPHRKGVIMHSEFGTSFGYQRAASDLSASQANVVWDYFARAAAVMDKYATGARYNGYVCLCDDVAQYFGPNYARLRAAKKKYDPGNVFRNALSVAPATGDTNLE</sequence>
<evidence type="ECO:0000313" key="8">
    <source>
        <dbReference type="EMBL" id="SZX79450.1"/>
    </source>
</evidence>
<dbReference type="InterPro" id="IPR016166">
    <property type="entry name" value="FAD-bd_PCMH"/>
</dbReference>
<dbReference type="PANTHER" id="PTHR42973">
    <property type="entry name" value="BINDING OXIDOREDUCTASE, PUTATIVE (AFU_ORTHOLOGUE AFUA_1G17690)-RELATED"/>
    <property type="match status" value="1"/>
</dbReference>
<evidence type="ECO:0000313" key="7">
    <source>
        <dbReference type="EMBL" id="SZX72666.1"/>
    </source>
</evidence>
<reference evidence="8 9" key="1">
    <citation type="submission" date="2016-10" db="EMBL/GenBank/DDBJ databases">
        <authorList>
            <person name="Cai Z."/>
        </authorList>
    </citation>
    <scope>NUCLEOTIDE SEQUENCE [LARGE SCALE GENOMIC DNA]</scope>
</reference>
<dbReference type="SUPFAM" id="SSF56176">
    <property type="entry name" value="FAD-binding/transporter-associated domain-like"/>
    <property type="match status" value="1"/>
</dbReference>
<dbReference type="GO" id="GO:0071949">
    <property type="term" value="F:FAD binding"/>
    <property type="evidence" value="ECO:0007669"/>
    <property type="project" value="InterPro"/>
</dbReference>
<evidence type="ECO:0000256" key="4">
    <source>
        <dbReference type="ARBA" id="ARBA00022827"/>
    </source>
</evidence>
<evidence type="ECO:0000259" key="6">
    <source>
        <dbReference type="PROSITE" id="PS51387"/>
    </source>
</evidence>
<dbReference type="EMBL" id="FNXT01001367">
    <property type="protein sequence ID" value="SZX79450.1"/>
    <property type="molecule type" value="Genomic_DNA"/>
</dbReference>
<dbReference type="Pfam" id="PF01565">
    <property type="entry name" value="FAD_binding_4"/>
    <property type="match status" value="1"/>
</dbReference>
<evidence type="ECO:0000256" key="1">
    <source>
        <dbReference type="ARBA" id="ARBA00001974"/>
    </source>
</evidence>
<dbReference type="InterPro" id="IPR036318">
    <property type="entry name" value="FAD-bd_PCMH-like_sf"/>
</dbReference>
<proteinExistence type="inferred from homology"/>
<evidence type="ECO:0000313" key="9">
    <source>
        <dbReference type="Proteomes" id="UP000256970"/>
    </source>
</evidence>
<dbReference type="Gene3D" id="3.40.462.20">
    <property type="match status" value="1"/>
</dbReference>
<dbReference type="EMBL" id="FNXT01001145">
    <property type="protein sequence ID" value="SZX72666.1"/>
    <property type="molecule type" value="Genomic_DNA"/>
</dbReference>
<evidence type="ECO:0000256" key="3">
    <source>
        <dbReference type="ARBA" id="ARBA00022630"/>
    </source>
</evidence>